<dbReference type="UniPathway" id="UPA00077">
    <property type="reaction ID" value="UER00155"/>
</dbReference>
<protein>
    <recommendedName>
        <fullName evidence="4">2-amino-4-hydroxy-6-hydroxymethyldihydropteridine pyrophosphokinase</fullName>
        <ecNumber evidence="3">2.7.6.3</ecNumber>
    </recommendedName>
    <alternativeName>
        <fullName evidence="11">6-hydroxymethyl-7,8-dihydropterin pyrophosphokinase</fullName>
    </alternativeName>
    <alternativeName>
        <fullName evidence="12">7,8-dihydro-6-hydroxymethylpterin-pyrophosphokinase</fullName>
    </alternativeName>
</protein>
<evidence type="ECO:0000256" key="6">
    <source>
        <dbReference type="ARBA" id="ARBA00022741"/>
    </source>
</evidence>
<dbReference type="PANTHER" id="PTHR43071:SF1">
    <property type="entry name" value="2-AMINO-4-HYDROXY-6-HYDROXYMETHYLDIHYDROPTERIDINE PYROPHOSPHOKINASE"/>
    <property type="match status" value="1"/>
</dbReference>
<name>A0A1W2H4U0_9BACT</name>
<keyword evidence="6" id="KW-0547">Nucleotide-binding</keyword>
<dbReference type="EMBL" id="LT838813">
    <property type="protein sequence ID" value="SMD43632.1"/>
    <property type="molecule type" value="Genomic_DNA"/>
</dbReference>
<dbReference type="Gene3D" id="3.30.70.560">
    <property type="entry name" value="7,8-Dihydro-6-hydroxymethylpterin-pyrophosphokinase HPPK"/>
    <property type="match status" value="1"/>
</dbReference>
<dbReference type="GO" id="GO:0046656">
    <property type="term" value="P:folic acid biosynthetic process"/>
    <property type="evidence" value="ECO:0007669"/>
    <property type="project" value="UniProtKB-KW"/>
</dbReference>
<organism evidence="14 15">
    <name type="scientific">Aquiflexum balticum DSM 16537</name>
    <dbReference type="NCBI Taxonomy" id="758820"/>
    <lineage>
        <taxon>Bacteria</taxon>
        <taxon>Pseudomonadati</taxon>
        <taxon>Bacteroidota</taxon>
        <taxon>Cytophagia</taxon>
        <taxon>Cytophagales</taxon>
        <taxon>Cyclobacteriaceae</taxon>
        <taxon>Aquiflexum</taxon>
    </lineage>
</organism>
<evidence type="ECO:0000256" key="2">
    <source>
        <dbReference type="ARBA" id="ARBA00005810"/>
    </source>
</evidence>
<dbReference type="SUPFAM" id="SSF55083">
    <property type="entry name" value="6-hydroxymethyl-7,8-dihydropterin pyrophosphokinase, HPPK"/>
    <property type="match status" value="1"/>
</dbReference>
<dbReference type="GO" id="GO:0003848">
    <property type="term" value="F:2-amino-4-hydroxy-6-hydroxymethyldihydropteridine diphosphokinase activity"/>
    <property type="evidence" value="ECO:0007669"/>
    <property type="project" value="UniProtKB-EC"/>
</dbReference>
<accession>A0A1W2H4U0</accession>
<dbReference type="GO" id="GO:0046654">
    <property type="term" value="P:tetrahydrofolate biosynthetic process"/>
    <property type="evidence" value="ECO:0007669"/>
    <property type="project" value="UniProtKB-UniPathway"/>
</dbReference>
<evidence type="ECO:0000259" key="13">
    <source>
        <dbReference type="Pfam" id="PF01288"/>
    </source>
</evidence>
<evidence type="ECO:0000256" key="10">
    <source>
        <dbReference type="ARBA" id="ARBA00029409"/>
    </source>
</evidence>
<evidence type="ECO:0000256" key="9">
    <source>
        <dbReference type="ARBA" id="ARBA00022909"/>
    </source>
</evidence>
<reference evidence="15" key="1">
    <citation type="submission" date="2017-04" db="EMBL/GenBank/DDBJ databases">
        <authorList>
            <person name="Varghese N."/>
            <person name="Submissions S."/>
        </authorList>
    </citation>
    <scope>NUCLEOTIDE SEQUENCE [LARGE SCALE GENOMIC DNA]</scope>
    <source>
        <strain evidence="15">DSM 16537</strain>
    </source>
</reference>
<dbReference type="Proteomes" id="UP000192333">
    <property type="component" value="Chromosome I"/>
</dbReference>
<comment type="similarity">
    <text evidence="2">Belongs to the HPPK family.</text>
</comment>
<evidence type="ECO:0000256" key="1">
    <source>
        <dbReference type="ARBA" id="ARBA00005051"/>
    </source>
</evidence>
<dbReference type="PANTHER" id="PTHR43071">
    <property type="entry name" value="2-AMINO-4-HYDROXY-6-HYDROXYMETHYLDIHYDROPTERIDINE PYROPHOSPHOKINASE"/>
    <property type="match status" value="1"/>
</dbReference>
<dbReference type="EC" id="2.7.6.3" evidence="3"/>
<dbReference type="CDD" id="cd00483">
    <property type="entry name" value="HPPK"/>
    <property type="match status" value="1"/>
</dbReference>
<dbReference type="STRING" id="758820.SAMN00777080_2237"/>
<evidence type="ECO:0000256" key="5">
    <source>
        <dbReference type="ARBA" id="ARBA00022679"/>
    </source>
</evidence>
<feature type="domain" description="7,8-dihydro-6-hydroxymethylpterin-pyrophosphokinase" evidence="13">
    <location>
        <begin position="6"/>
        <end position="131"/>
    </location>
</feature>
<keyword evidence="8" id="KW-0067">ATP-binding</keyword>
<keyword evidence="9" id="KW-0289">Folate biosynthesis</keyword>
<evidence type="ECO:0000256" key="7">
    <source>
        <dbReference type="ARBA" id="ARBA00022777"/>
    </source>
</evidence>
<dbReference type="GO" id="GO:0005524">
    <property type="term" value="F:ATP binding"/>
    <property type="evidence" value="ECO:0007669"/>
    <property type="project" value="UniProtKB-KW"/>
</dbReference>
<evidence type="ECO:0000256" key="3">
    <source>
        <dbReference type="ARBA" id="ARBA00013253"/>
    </source>
</evidence>
<dbReference type="InterPro" id="IPR000550">
    <property type="entry name" value="Hppk"/>
</dbReference>
<dbReference type="RefSeq" id="WP_084120511.1">
    <property type="nucleotide sequence ID" value="NZ_LT838813.1"/>
</dbReference>
<comment type="pathway">
    <text evidence="1">Cofactor biosynthesis; tetrahydrofolate biosynthesis; 2-amino-4-hydroxy-6-hydroxymethyl-7,8-dihydropteridine diphosphate from 7,8-dihydroneopterin triphosphate: step 4/4.</text>
</comment>
<keyword evidence="5" id="KW-0808">Transferase</keyword>
<keyword evidence="15" id="KW-1185">Reference proteome</keyword>
<gene>
    <name evidence="14" type="ORF">SAMN00777080_2237</name>
</gene>
<evidence type="ECO:0000313" key="14">
    <source>
        <dbReference type="EMBL" id="SMD43632.1"/>
    </source>
</evidence>
<dbReference type="Pfam" id="PF01288">
    <property type="entry name" value="HPPK"/>
    <property type="match status" value="1"/>
</dbReference>
<dbReference type="OrthoDB" id="9808041at2"/>
<dbReference type="GO" id="GO:0016301">
    <property type="term" value="F:kinase activity"/>
    <property type="evidence" value="ECO:0007669"/>
    <property type="project" value="UniProtKB-KW"/>
</dbReference>
<dbReference type="AlphaFoldDB" id="A0A1W2H4U0"/>
<evidence type="ECO:0000256" key="8">
    <source>
        <dbReference type="ARBA" id="ARBA00022840"/>
    </source>
</evidence>
<evidence type="ECO:0000256" key="4">
    <source>
        <dbReference type="ARBA" id="ARBA00016218"/>
    </source>
</evidence>
<dbReference type="InterPro" id="IPR035907">
    <property type="entry name" value="Hppk_sf"/>
</dbReference>
<proteinExistence type="inferred from homology"/>
<comment type="function">
    <text evidence="10">Catalyzes the transfer of pyrophosphate from adenosine triphosphate (ATP) to 6-hydroxymethyl-7,8-dihydropterin, an enzymatic step in folate biosynthesis pathway.</text>
</comment>
<evidence type="ECO:0000256" key="12">
    <source>
        <dbReference type="ARBA" id="ARBA00033413"/>
    </source>
</evidence>
<sequence length="166" mass="18796">MEKVVLIVGGNLGNRLALIEEVTLLLSKTLGNPLSFSSIYETEAWGGISSGNYLNQVLVYETNDKPEFILKSILGIEDKLGRERKVKWGDRNMDIDILYYGSKLINKEDLTIPHPFIQDRRFVLVPLNDVLPDYVHPILLKSHSELLDLCKDQSQVSVYLKLNPGI</sequence>
<keyword evidence="7 14" id="KW-0418">Kinase</keyword>
<dbReference type="NCBIfam" id="TIGR01498">
    <property type="entry name" value="folK"/>
    <property type="match status" value="1"/>
</dbReference>
<evidence type="ECO:0000313" key="15">
    <source>
        <dbReference type="Proteomes" id="UP000192333"/>
    </source>
</evidence>
<evidence type="ECO:0000256" key="11">
    <source>
        <dbReference type="ARBA" id="ARBA00029766"/>
    </source>
</evidence>